<dbReference type="OrthoDB" id="158067at2"/>
<sequence length="329" mass="35861">MRRGGYRPHGSKDDDMNASTPDTTLLNAALAYLARDWSILPVQANGARAKQPHPILVATGHTRTVKQRKAPSWAALQRTRPTVSDVETWFGEPAGKGIAVITGALSGVVVLDLDGEAGELLRKRMGWNPHVRTGSGGYHLYLRHPGSPVRTVSAKVAGVLGQEWPGLDIRGDGGYAILPPSHNAAGTYEQLRSFDDLENMEILPSELRQLLNAQEASPSTRPPVGAKQPVQSDELPVTQSASPERLVTRALAQTSTGRNKAGFWLATQLRDNGYTLSEALPHMHTFADRVPATNAKNQIEPYTRKEAEQSLHSAFTVSKRYAWRKKNGS</sequence>
<dbReference type="PANTHER" id="PTHR35372">
    <property type="entry name" value="ATP BINDING PROTEIN-RELATED"/>
    <property type="match status" value="1"/>
</dbReference>
<evidence type="ECO:0000256" key="2">
    <source>
        <dbReference type="SAM" id="MobiDB-lite"/>
    </source>
</evidence>
<accession>A0A5C4Y7Q3</accession>
<evidence type="ECO:0000259" key="3">
    <source>
        <dbReference type="SMART" id="SM00943"/>
    </source>
</evidence>
<feature type="region of interest" description="Disordered" evidence="2">
    <location>
        <begin position="1"/>
        <end position="20"/>
    </location>
</feature>
<name>A0A5C4Y7Q3_9DEIO</name>
<dbReference type="EMBL" id="VDMO01000007">
    <property type="protein sequence ID" value="TNM71485.1"/>
    <property type="molecule type" value="Genomic_DNA"/>
</dbReference>
<dbReference type="Proteomes" id="UP000313988">
    <property type="component" value="Unassembled WGS sequence"/>
</dbReference>
<dbReference type="Gene3D" id="3.30.720.160">
    <property type="entry name" value="Bifunctional DNA primase/polymerase, N-terminal"/>
    <property type="match status" value="1"/>
</dbReference>
<proteinExistence type="predicted"/>
<evidence type="ECO:0000313" key="4">
    <source>
        <dbReference type="EMBL" id="TNM71485.1"/>
    </source>
</evidence>
<dbReference type="SUPFAM" id="SSF56747">
    <property type="entry name" value="Prim-pol domain"/>
    <property type="match status" value="1"/>
</dbReference>
<dbReference type="AlphaFoldDB" id="A0A5C4Y7Q3"/>
<reference evidence="4 5" key="1">
    <citation type="submission" date="2019-06" db="EMBL/GenBank/DDBJ databases">
        <title>Genome sequence of Deinococcus radiopugnans ATCC 19172.</title>
        <authorList>
            <person name="Maclea K.S."/>
            <person name="Maynard C.R."/>
        </authorList>
    </citation>
    <scope>NUCLEOTIDE SEQUENCE [LARGE SCALE GENOMIC DNA]</scope>
    <source>
        <strain evidence="4 5">ATCC 19172</strain>
    </source>
</reference>
<protein>
    <submittedName>
        <fullName evidence="4">Bifunctional DNA primase/polymerase</fullName>
    </submittedName>
</protein>
<dbReference type="InterPro" id="IPR051620">
    <property type="entry name" value="ORF904-like_C"/>
</dbReference>
<gene>
    <name evidence="4" type="ORF">FHR04_08010</name>
</gene>
<dbReference type="InterPro" id="IPR015330">
    <property type="entry name" value="DNA_primase/pol_bifunc_N"/>
</dbReference>
<dbReference type="SMART" id="SM00943">
    <property type="entry name" value="Prim-Pol"/>
    <property type="match status" value="1"/>
</dbReference>
<feature type="region of interest" description="Disordered" evidence="2">
    <location>
        <begin position="214"/>
        <end position="243"/>
    </location>
</feature>
<dbReference type="GO" id="GO:0016787">
    <property type="term" value="F:hydrolase activity"/>
    <property type="evidence" value="ECO:0007669"/>
    <property type="project" value="UniProtKB-KW"/>
</dbReference>
<dbReference type="PANTHER" id="PTHR35372:SF2">
    <property type="entry name" value="SF3 HELICASE DOMAIN-CONTAINING PROTEIN"/>
    <property type="match status" value="1"/>
</dbReference>
<keyword evidence="1" id="KW-0378">Hydrolase</keyword>
<dbReference type="Pfam" id="PF09250">
    <property type="entry name" value="Prim-Pol"/>
    <property type="match status" value="1"/>
</dbReference>
<comment type="caution">
    <text evidence="4">The sequence shown here is derived from an EMBL/GenBank/DDBJ whole genome shotgun (WGS) entry which is preliminary data.</text>
</comment>
<evidence type="ECO:0000313" key="5">
    <source>
        <dbReference type="Proteomes" id="UP000313988"/>
    </source>
</evidence>
<evidence type="ECO:0000256" key="1">
    <source>
        <dbReference type="ARBA" id="ARBA00022801"/>
    </source>
</evidence>
<organism evidence="4 5">
    <name type="scientific">Deinococcus radiopugnans ATCC 19172</name>
    <dbReference type="NCBI Taxonomy" id="585398"/>
    <lineage>
        <taxon>Bacteria</taxon>
        <taxon>Thermotogati</taxon>
        <taxon>Deinococcota</taxon>
        <taxon>Deinococci</taxon>
        <taxon>Deinococcales</taxon>
        <taxon>Deinococcaceae</taxon>
        <taxon>Deinococcus</taxon>
    </lineage>
</organism>
<dbReference type="CDD" id="cd04859">
    <property type="entry name" value="Prim_Pol"/>
    <property type="match status" value="1"/>
</dbReference>
<feature type="domain" description="DNA primase/polymerase bifunctional N-terminal" evidence="3">
    <location>
        <begin position="29"/>
        <end position="211"/>
    </location>
</feature>